<name>A0A9Q9B3V5_9PEZI</name>
<reference evidence="3" key="1">
    <citation type="submission" date="2022-06" db="EMBL/GenBank/DDBJ databases">
        <title>Complete genome sequences of two strains of the flax pathogen Septoria linicola.</title>
        <authorList>
            <person name="Lapalu N."/>
            <person name="Simon A."/>
            <person name="Demenou B."/>
            <person name="Paumier D."/>
            <person name="Guillot M.-P."/>
            <person name="Gout L."/>
            <person name="Valade R."/>
        </authorList>
    </citation>
    <scope>NUCLEOTIDE SEQUENCE</scope>
    <source>
        <strain evidence="3">SE15195</strain>
    </source>
</reference>
<evidence type="ECO:0000313" key="4">
    <source>
        <dbReference type="Proteomes" id="UP001056384"/>
    </source>
</evidence>
<proteinExistence type="predicted"/>
<dbReference type="PANTHER" id="PTHR37534">
    <property type="entry name" value="TRANSCRIPTIONAL ACTIVATOR PROTEIN UGA3"/>
    <property type="match status" value="1"/>
</dbReference>
<dbReference type="EMBL" id="CP099425">
    <property type="protein sequence ID" value="USW55826.1"/>
    <property type="molecule type" value="Genomic_DNA"/>
</dbReference>
<dbReference type="AlphaFoldDB" id="A0A9Q9B3V5"/>
<evidence type="ECO:0000256" key="2">
    <source>
        <dbReference type="ARBA" id="ARBA00023242"/>
    </source>
</evidence>
<dbReference type="Pfam" id="PF11951">
    <property type="entry name" value="Fungal_trans_2"/>
    <property type="match status" value="1"/>
</dbReference>
<dbReference type="OrthoDB" id="3650553at2759"/>
<protein>
    <submittedName>
        <fullName evidence="3">Fungal transcription factor</fullName>
    </submittedName>
</protein>
<evidence type="ECO:0000256" key="1">
    <source>
        <dbReference type="ARBA" id="ARBA00004123"/>
    </source>
</evidence>
<keyword evidence="2" id="KW-0539">Nucleus</keyword>
<comment type="subcellular location">
    <subcellularLocation>
        <location evidence="1">Nucleus</location>
    </subcellularLocation>
</comment>
<evidence type="ECO:0000313" key="3">
    <source>
        <dbReference type="EMBL" id="USW55826.1"/>
    </source>
</evidence>
<dbReference type="PANTHER" id="PTHR37534:SF7">
    <property type="entry name" value="TRANSCRIPTIONAL ACTIVATOR PROTEIN UGA3"/>
    <property type="match status" value="1"/>
</dbReference>
<dbReference type="Proteomes" id="UP001056384">
    <property type="component" value="Chromosome 8"/>
</dbReference>
<sequence length="675" mass="75369">MSKSMPAPHPSGMASLTGAVLMDDSDIHYGLACGGYKAKIAFDTDGAAPDTLRRPLYTTQEQRQMTIALVTSAPLSTLHKVLVRLDESTPTTEVISSGPFAVFQAHEQATAQISPQSSSTIELAEEAIPFDVLSDPTALASSEAIDALFPDLFPNVAGAGYDFMDSAPDLFADLTDTTPLGFASTTIPASEPFPLCLVNDNWLSPSIAHMPFSQSRLPSEATFLLTNFKDTVVAYLTPLHRRKTIWHVLYVPSAMTSAAALAMGEDPSSAQLAVLHAMLSISANCLAGESEGKATDFWRSKGSEYKGKAQQSLNQTLKELSSERKMAKYKELLMVLLAMVIVVTFAGDSTSAQLFLYDADKLIRLKGLRKKPKSRRVRMLHHYYSYLRIFYESMSQQKSSLADQQYRCAPTEGEDRIDLEARRDHPFRLARWQLSLDQKMLEKKTRERGENDLCLQEPGVWSSTMYLEVFGVPESWLILLSQAIRLGNERDIASEECDDSALSWQEFTSRARVLERCISSWSPPEVHLRSEQCHRTQPGASDDGTAAVIEDVLSCLHSALRIYFYRRIYNVDAAILQQQVSGIRQVLQKWASDSQLKHCAGLIWPALIGACEAIDEDDQVFFQEWFAELMSAGFVTARSAVTVISYVWQQRRDTRDNTVSWTQYLTNHRVNLVFF</sequence>
<dbReference type="GO" id="GO:0003700">
    <property type="term" value="F:DNA-binding transcription factor activity"/>
    <property type="evidence" value="ECO:0007669"/>
    <property type="project" value="TreeGrafter"/>
</dbReference>
<dbReference type="GO" id="GO:0005634">
    <property type="term" value="C:nucleus"/>
    <property type="evidence" value="ECO:0007669"/>
    <property type="project" value="UniProtKB-SubCell"/>
</dbReference>
<dbReference type="GO" id="GO:0045944">
    <property type="term" value="P:positive regulation of transcription by RNA polymerase II"/>
    <property type="evidence" value="ECO:0007669"/>
    <property type="project" value="TreeGrafter"/>
</dbReference>
<accession>A0A9Q9B3V5</accession>
<gene>
    <name evidence="3" type="ORF">Slin15195_G091450</name>
</gene>
<keyword evidence="4" id="KW-1185">Reference proteome</keyword>
<dbReference type="InterPro" id="IPR021858">
    <property type="entry name" value="Fun_TF"/>
</dbReference>
<organism evidence="3 4">
    <name type="scientific">Septoria linicola</name>
    <dbReference type="NCBI Taxonomy" id="215465"/>
    <lineage>
        <taxon>Eukaryota</taxon>
        <taxon>Fungi</taxon>
        <taxon>Dikarya</taxon>
        <taxon>Ascomycota</taxon>
        <taxon>Pezizomycotina</taxon>
        <taxon>Dothideomycetes</taxon>
        <taxon>Dothideomycetidae</taxon>
        <taxon>Mycosphaerellales</taxon>
        <taxon>Mycosphaerellaceae</taxon>
        <taxon>Septoria</taxon>
    </lineage>
</organism>
<dbReference type="GO" id="GO:0000976">
    <property type="term" value="F:transcription cis-regulatory region binding"/>
    <property type="evidence" value="ECO:0007669"/>
    <property type="project" value="TreeGrafter"/>
</dbReference>